<organism evidence="1">
    <name type="scientific">marine sediment metagenome</name>
    <dbReference type="NCBI Taxonomy" id="412755"/>
    <lineage>
        <taxon>unclassified sequences</taxon>
        <taxon>metagenomes</taxon>
        <taxon>ecological metagenomes</taxon>
    </lineage>
</organism>
<dbReference type="EMBL" id="LAZR01001869">
    <property type="protein sequence ID" value="KKN37799.1"/>
    <property type="molecule type" value="Genomic_DNA"/>
</dbReference>
<comment type="caution">
    <text evidence="1">The sequence shown here is derived from an EMBL/GenBank/DDBJ whole genome shotgun (WGS) entry which is preliminary data.</text>
</comment>
<protein>
    <submittedName>
        <fullName evidence="1">Uncharacterized protein</fullName>
    </submittedName>
</protein>
<sequence>MRQISADLTTVQALRSPKAAITITVANRGLAPPIGSLAWTVYRTPGAKPVLARGGAFFASDNTLLILQGDNNSLTYHHFTDPTYAPQWNTINWTEAVAEDANSIHAINHATNKIRVYFTNSATGNVRRFDITNTAGSISIGGVSTTYSLTAAADMIYTRHPSGSHNLFPFDIRAYSDYVGGVWSAYLHGNKYADNWRAAGIISDPDDLDNIYLLVFRAADHGPSRFRIVKWNGSSFSDPHDIDQSQGGLFGLSLYGLKLFTRTARDNNYFGLALETAYMGGVYEGLTALWQQDSEFVMDEPLIPFPDQNHYNDQIYNALTYNPADQNWYYHGQGFAYRGQPQTATGDTLTPSHYIYDNHHITITLPASTPAIQIGQILTVKRTLSWGAATGNEDLAFYVTSVHAGKRHTIIDAVDAVGYLGISRQHRPFVANDGSVAGLSTLMRRLCARCGLDLAIDDSGLDTAAVIPMTIQPSESLLGAAYRARNQANAWLVPANNGTFALTLINPGTSDSGDYDDSAHTYPDGQWTLIDAAAITDLPALGFAYVLGTYSTDPEDGSYVAMAAGPSTPNARPIPYSVTNTRYNSDTRVANAADTEADRQKKLNIDALIEAPANLALEIYDIVQITDSDRGWSAQPFRVRNIIETWDHGRLTQTLHLGTES</sequence>
<evidence type="ECO:0000313" key="1">
    <source>
        <dbReference type="EMBL" id="KKN37799.1"/>
    </source>
</evidence>
<proteinExistence type="predicted"/>
<reference evidence="1" key="1">
    <citation type="journal article" date="2015" name="Nature">
        <title>Complex archaea that bridge the gap between prokaryotes and eukaryotes.</title>
        <authorList>
            <person name="Spang A."/>
            <person name="Saw J.H."/>
            <person name="Jorgensen S.L."/>
            <person name="Zaremba-Niedzwiedzka K."/>
            <person name="Martijn J."/>
            <person name="Lind A.E."/>
            <person name="van Eijk R."/>
            <person name="Schleper C."/>
            <person name="Guy L."/>
            <person name="Ettema T.J."/>
        </authorList>
    </citation>
    <scope>NUCLEOTIDE SEQUENCE</scope>
</reference>
<name>A0A0F9Q5L7_9ZZZZ</name>
<gene>
    <name evidence="1" type="ORF">LCGC14_0759740</name>
</gene>
<dbReference type="SUPFAM" id="SSF69279">
    <property type="entry name" value="Phage tail proteins"/>
    <property type="match status" value="1"/>
</dbReference>
<accession>A0A0F9Q5L7</accession>
<dbReference type="AlphaFoldDB" id="A0A0F9Q5L7"/>